<dbReference type="EMBL" id="CP063458">
    <property type="protein sequence ID" value="QOV88301.1"/>
    <property type="molecule type" value="Genomic_DNA"/>
</dbReference>
<dbReference type="Pfam" id="PF21447">
    <property type="entry name" value="Ppx-GppA_III"/>
    <property type="match status" value="1"/>
</dbReference>
<sequence length="246" mass="27355">MPSTFLTPGTRSTARSVDGWRIGPFGLDVANRDLSCAVHVSLERWVKRTLGSIDHEQRVADIATDLFDVVGDLHQLDAADLRLLRWASIVHDVGRAVCDDTHPEQGAKLLRSERSLPLLPAERRHLVYLTLYHRGKVPSPGRDDVLSAGDDHERLYRTLALLRAADGLDNRDLGGKFHAPPRVVFGLTRRSALRANTLHVTCYLDQDSAKARRVYSRRKKFRLLEEVLSCQIAPTVIVAGSGKSVA</sequence>
<dbReference type="InterPro" id="IPR048950">
    <property type="entry name" value="Ppx_GppA_C"/>
</dbReference>
<dbReference type="InterPro" id="IPR003607">
    <property type="entry name" value="HD/PDEase_dom"/>
</dbReference>
<accession>A0A7M2WU24</accession>
<proteinExistence type="predicted"/>
<evidence type="ECO:0000313" key="2">
    <source>
        <dbReference type="EMBL" id="QOV88301.1"/>
    </source>
</evidence>
<dbReference type="KEGG" id="hbs:IPV69_18905"/>
<evidence type="ECO:0000313" key="3">
    <source>
        <dbReference type="Proteomes" id="UP000593765"/>
    </source>
</evidence>
<dbReference type="AlphaFoldDB" id="A0A7M2WU24"/>
<name>A0A7M2WU24_9BACT</name>
<evidence type="ECO:0000259" key="1">
    <source>
        <dbReference type="Pfam" id="PF21447"/>
    </source>
</evidence>
<dbReference type="Proteomes" id="UP000593765">
    <property type="component" value="Chromosome"/>
</dbReference>
<reference evidence="2 3" key="1">
    <citation type="submission" date="2020-10" db="EMBL/GenBank/DDBJ databases">
        <title>Wide distribution of Phycisphaera-like planctomycetes from WD2101 soil group in peatlands and genome analysis of the first cultivated representative.</title>
        <authorList>
            <person name="Dedysh S.N."/>
            <person name="Beletsky A.V."/>
            <person name="Ivanova A."/>
            <person name="Kulichevskaya I.S."/>
            <person name="Suzina N.E."/>
            <person name="Philippov D.A."/>
            <person name="Rakitin A.L."/>
            <person name="Mardanov A.V."/>
            <person name="Ravin N.V."/>
        </authorList>
    </citation>
    <scope>NUCLEOTIDE SEQUENCE [LARGE SCALE GENOMIC DNA]</scope>
    <source>
        <strain evidence="2 3">M1803</strain>
    </source>
</reference>
<gene>
    <name evidence="2" type="ORF">IPV69_18905</name>
</gene>
<protein>
    <submittedName>
        <fullName evidence="2">HD domain-containing protein</fullName>
    </submittedName>
</protein>
<dbReference type="CDD" id="cd00077">
    <property type="entry name" value="HDc"/>
    <property type="match status" value="1"/>
</dbReference>
<organism evidence="2 3">
    <name type="scientific">Humisphaera borealis</name>
    <dbReference type="NCBI Taxonomy" id="2807512"/>
    <lineage>
        <taxon>Bacteria</taxon>
        <taxon>Pseudomonadati</taxon>
        <taxon>Planctomycetota</taxon>
        <taxon>Phycisphaerae</taxon>
        <taxon>Tepidisphaerales</taxon>
        <taxon>Tepidisphaeraceae</taxon>
        <taxon>Humisphaera</taxon>
    </lineage>
</organism>
<dbReference type="Gene3D" id="1.10.3210.10">
    <property type="entry name" value="Hypothetical protein af1432"/>
    <property type="match status" value="1"/>
</dbReference>
<dbReference type="SUPFAM" id="SSF109604">
    <property type="entry name" value="HD-domain/PDEase-like"/>
    <property type="match status" value="1"/>
</dbReference>
<feature type="domain" description="Ppx/GppA phosphatase C-terminal" evidence="1">
    <location>
        <begin position="54"/>
        <end position="165"/>
    </location>
</feature>
<dbReference type="RefSeq" id="WP_206291279.1">
    <property type="nucleotide sequence ID" value="NZ_CP063458.1"/>
</dbReference>
<keyword evidence="3" id="KW-1185">Reference proteome</keyword>